<accession>F1T5D4</accession>
<name>F1T5D4_9ACTN</name>
<proteinExistence type="predicted"/>
<organism evidence="1 2">
    <name type="scientific">Fannyhessea vaginae DSM 15829</name>
    <dbReference type="NCBI Taxonomy" id="525256"/>
    <lineage>
        <taxon>Bacteria</taxon>
        <taxon>Bacillati</taxon>
        <taxon>Actinomycetota</taxon>
        <taxon>Coriobacteriia</taxon>
        <taxon>Coriobacteriales</taxon>
        <taxon>Atopobiaceae</taxon>
        <taxon>Fannyhessea</taxon>
    </lineage>
</organism>
<reference evidence="1 2" key="1">
    <citation type="submission" date="2011-02" db="EMBL/GenBank/DDBJ databases">
        <authorList>
            <person name="Muzny D."/>
            <person name="Qin X."/>
            <person name="Buhay C."/>
            <person name="Dugan-Rocha S."/>
            <person name="Ding Y."/>
            <person name="Chen G."/>
            <person name="Hawes A."/>
            <person name="Holder M."/>
            <person name="Jhangiani S."/>
            <person name="Johnson A."/>
            <person name="Khan Z."/>
            <person name="Li Z."/>
            <person name="Liu W."/>
            <person name="Liu X."/>
            <person name="Perez L."/>
            <person name="Shen H."/>
            <person name="Wang Q."/>
            <person name="Watt J."/>
            <person name="Xi L."/>
            <person name="Xin Y."/>
            <person name="Zhou J."/>
            <person name="Deng J."/>
            <person name="Jiang H."/>
            <person name="Liu Y."/>
            <person name="Qu J."/>
            <person name="Song X.-Z."/>
            <person name="Zhang L."/>
            <person name="Villasana D."/>
            <person name="Johnson A."/>
            <person name="Liu J."/>
            <person name="Liyanage D."/>
            <person name="Lorensuhewa L."/>
            <person name="Robinson T."/>
            <person name="Song A."/>
            <person name="Song B.-B."/>
            <person name="Dinh H."/>
            <person name="Thornton R."/>
            <person name="Coyle M."/>
            <person name="Francisco L."/>
            <person name="Jackson L."/>
            <person name="Javaid M."/>
            <person name="Korchina V."/>
            <person name="Kovar C."/>
            <person name="Mata R."/>
            <person name="Mathew T."/>
            <person name="Ngo R."/>
            <person name="Nguyen L."/>
            <person name="Nguyen N."/>
            <person name="Okwuonu G."/>
            <person name="Ongeri F."/>
            <person name="Pham C."/>
            <person name="Simmons D."/>
            <person name="Wilczek-Boney K."/>
            <person name="Hale W."/>
            <person name="Jakkamsetti A."/>
            <person name="Pham P."/>
            <person name="Ruth R."/>
            <person name="San Lucas F."/>
            <person name="Warren J."/>
            <person name="Zhang J."/>
            <person name="Zhao Z."/>
            <person name="Zhou C."/>
            <person name="Zhu D."/>
            <person name="Lee S."/>
            <person name="Bess C."/>
            <person name="Blankenburg K."/>
            <person name="Forbes L."/>
            <person name="Fu Q."/>
            <person name="Gubbala S."/>
            <person name="Hirani K."/>
            <person name="Jayaseelan J.C."/>
            <person name="Lara F."/>
            <person name="Munidasa M."/>
            <person name="Palculict T."/>
            <person name="Patil S."/>
            <person name="Pu L.-L."/>
            <person name="Saada N."/>
            <person name="Tang L."/>
            <person name="Weissenberger G."/>
            <person name="Zhu Y."/>
            <person name="Hemphill L."/>
            <person name="Shang Y."/>
            <person name="Youmans B."/>
            <person name="Ayvaz T."/>
            <person name="Ross M."/>
            <person name="Santibanez J."/>
            <person name="Aqrawi P."/>
            <person name="Gross S."/>
            <person name="Joshi V."/>
            <person name="Fowler G."/>
            <person name="Nazareth L."/>
            <person name="Reid J."/>
            <person name="Worley K."/>
            <person name="Petrosino J."/>
            <person name="Highlander S."/>
            <person name="Gibbs R."/>
        </authorList>
    </citation>
    <scope>NUCLEOTIDE SEQUENCE [LARGE SCALE GENOMIC DNA]</scope>
    <source>
        <strain evidence="1 2">DSM 15829</strain>
    </source>
</reference>
<gene>
    <name evidence="1" type="ORF">HMPREF0091_10812</name>
</gene>
<dbReference type="AlphaFoldDB" id="F1T5D4"/>
<evidence type="ECO:0000313" key="1">
    <source>
        <dbReference type="EMBL" id="EGF23865.1"/>
    </source>
</evidence>
<keyword evidence="2" id="KW-1185">Reference proteome</keyword>
<dbReference type="Proteomes" id="UP000005947">
    <property type="component" value="Unassembled WGS sequence"/>
</dbReference>
<dbReference type="EMBL" id="ACGK02000001">
    <property type="protein sequence ID" value="EGF23865.1"/>
    <property type="molecule type" value="Genomic_DNA"/>
</dbReference>
<evidence type="ECO:0000313" key="2">
    <source>
        <dbReference type="Proteomes" id="UP000005947"/>
    </source>
</evidence>
<comment type="caution">
    <text evidence="1">The sequence shown here is derived from an EMBL/GenBank/DDBJ whole genome shotgun (WGS) entry which is preliminary data.</text>
</comment>
<protein>
    <submittedName>
        <fullName evidence="1">Uncharacterized protein</fullName>
    </submittedName>
</protein>
<sequence>MSRQKSGSIVSLGILCKKKTMEKIMSSFVCLKNSLICLIQVVSGNMSEALFT</sequence>